<organism evidence="1 2">
    <name type="scientific">Pyronema omphalodes (strain CBS 100304)</name>
    <name type="common">Pyronema confluens</name>
    <dbReference type="NCBI Taxonomy" id="1076935"/>
    <lineage>
        <taxon>Eukaryota</taxon>
        <taxon>Fungi</taxon>
        <taxon>Dikarya</taxon>
        <taxon>Ascomycota</taxon>
        <taxon>Pezizomycotina</taxon>
        <taxon>Pezizomycetes</taxon>
        <taxon>Pezizales</taxon>
        <taxon>Pyronemataceae</taxon>
        <taxon>Pyronema</taxon>
    </lineage>
</organism>
<dbReference type="AlphaFoldDB" id="U4L4G8"/>
<sequence length="92" mass="10633">MSSETSINLIGCCPHRVRVHLIDPSQPTRRNFARPRAGLVSYRRLEVIHIRQHRHISFQKCLLHVRDTVTVAGPIFSISHGVPRRSTAFRER</sequence>
<dbReference type="Proteomes" id="UP000018144">
    <property type="component" value="Unassembled WGS sequence"/>
</dbReference>
<gene>
    <name evidence="1" type="ORF">PCON_10224</name>
</gene>
<dbReference type="EMBL" id="HF935554">
    <property type="protein sequence ID" value="CCX10630.1"/>
    <property type="molecule type" value="Genomic_DNA"/>
</dbReference>
<protein>
    <submittedName>
        <fullName evidence="1">Uncharacterized protein</fullName>
    </submittedName>
</protein>
<keyword evidence="2" id="KW-1185">Reference proteome</keyword>
<name>U4L4G8_PYROM</name>
<proteinExistence type="predicted"/>
<reference evidence="1 2" key="1">
    <citation type="journal article" date="2013" name="PLoS Genet.">
        <title>The genome and development-dependent transcriptomes of Pyronema confluens: a window into fungal evolution.</title>
        <authorList>
            <person name="Traeger S."/>
            <person name="Altegoer F."/>
            <person name="Freitag M."/>
            <person name="Gabaldon T."/>
            <person name="Kempken F."/>
            <person name="Kumar A."/>
            <person name="Marcet-Houben M."/>
            <person name="Poggeler S."/>
            <person name="Stajich J.E."/>
            <person name="Nowrousian M."/>
        </authorList>
    </citation>
    <scope>NUCLEOTIDE SEQUENCE [LARGE SCALE GENOMIC DNA]</scope>
    <source>
        <strain evidence="2">CBS 100304</strain>
        <tissue evidence="1">Vegetative mycelium</tissue>
    </source>
</reference>
<evidence type="ECO:0000313" key="1">
    <source>
        <dbReference type="EMBL" id="CCX10630.1"/>
    </source>
</evidence>
<evidence type="ECO:0000313" key="2">
    <source>
        <dbReference type="Proteomes" id="UP000018144"/>
    </source>
</evidence>
<accession>U4L4G8</accession>